<dbReference type="InterPro" id="IPR017871">
    <property type="entry name" value="ABC_transporter-like_CS"/>
</dbReference>
<protein>
    <submittedName>
        <fullName evidence="12">ABC protein, subfamily ABCG</fullName>
    </submittedName>
</protein>
<keyword evidence="7 10" id="KW-1133">Transmembrane helix</keyword>
<dbReference type="SMART" id="SM00382">
    <property type="entry name" value="AAA"/>
    <property type="match status" value="1"/>
</dbReference>
<feature type="compositionally biased region" description="Basic and acidic residues" evidence="9">
    <location>
        <begin position="317"/>
        <end position="326"/>
    </location>
</feature>
<reference evidence="12 13" key="1">
    <citation type="journal article" date="2011" name="Science">
        <title>The ecoresponsive genome of Daphnia pulex.</title>
        <authorList>
            <person name="Colbourne J.K."/>
            <person name="Pfrender M.E."/>
            <person name="Gilbert D."/>
            <person name="Thomas W.K."/>
            <person name="Tucker A."/>
            <person name="Oakley T.H."/>
            <person name="Tokishita S."/>
            <person name="Aerts A."/>
            <person name="Arnold G.J."/>
            <person name="Basu M.K."/>
            <person name="Bauer D.J."/>
            <person name="Caceres C.E."/>
            <person name="Carmel L."/>
            <person name="Casola C."/>
            <person name="Choi J.H."/>
            <person name="Detter J.C."/>
            <person name="Dong Q."/>
            <person name="Dusheyko S."/>
            <person name="Eads B.D."/>
            <person name="Frohlich T."/>
            <person name="Geiler-Samerotte K.A."/>
            <person name="Gerlach D."/>
            <person name="Hatcher P."/>
            <person name="Jogdeo S."/>
            <person name="Krijgsveld J."/>
            <person name="Kriventseva E.V."/>
            <person name="Kultz D."/>
            <person name="Laforsch C."/>
            <person name="Lindquist E."/>
            <person name="Lopez J."/>
            <person name="Manak J.R."/>
            <person name="Muller J."/>
            <person name="Pangilinan J."/>
            <person name="Patwardhan R.P."/>
            <person name="Pitluck S."/>
            <person name="Pritham E.J."/>
            <person name="Rechtsteiner A."/>
            <person name="Rho M."/>
            <person name="Rogozin I.B."/>
            <person name="Sakarya O."/>
            <person name="Salamov A."/>
            <person name="Schaack S."/>
            <person name="Shapiro H."/>
            <person name="Shiga Y."/>
            <person name="Skalitzky C."/>
            <person name="Smith Z."/>
            <person name="Souvorov A."/>
            <person name="Sung W."/>
            <person name="Tang Z."/>
            <person name="Tsuchiya D."/>
            <person name="Tu H."/>
            <person name="Vos H."/>
            <person name="Wang M."/>
            <person name="Wolf Y.I."/>
            <person name="Yamagata H."/>
            <person name="Yamada T."/>
            <person name="Ye Y."/>
            <person name="Shaw J.R."/>
            <person name="Andrews J."/>
            <person name="Crease T.J."/>
            <person name="Tang H."/>
            <person name="Lucas S.M."/>
            <person name="Robertson H.M."/>
            <person name="Bork P."/>
            <person name="Koonin E.V."/>
            <person name="Zdobnov E.M."/>
            <person name="Grigoriev I.V."/>
            <person name="Lynch M."/>
            <person name="Boore J.L."/>
        </authorList>
    </citation>
    <scope>NUCLEOTIDE SEQUENCE [LARGE SCALE GENOMIC DNA]</scope>
</reference>
<keyword evidence="13" id="KW-1185">Reference proteome</keyword>
<feature type="transmembrane region" description="Helical" evidence="10">
    <location>
        <begin position="397"/>
        <end position="418"/>
    </location>
</feature>
<dbReference type="PROSITE" id="PS50893">
    <property type="entry name" value="ABC_TRANSPORTER_2"/>
    <property type="match status" value="1"/>
</dbReference>
<dbReference type="EMBL" id="GL732529">
    <property type="protein sequence ID" value="EFX86707.1"/>
    <property type="molecule type" value="Genomic_DNA"/>
</dbReference>
<keyword evidence="6" id="KW-0067">ATP-binding</keyword>
<dbReference type="eggNOG" id="KOG0061">
    <property type="taxonomic scope" value="Eukaryota"/>
</dbReference>
<proteinExistence type="inferred from homology"/>
<dbReference type="GO" id="GO:0005886">
    <property type="term" value="C:plasma membrane"/>
    <property type="evidence" value="ECO:0000318"/>
    <property type="project" value="GO_Central"/>
</dbReference>
<dbReference type="AlphaFoldDB" id="E9G134"/>
<organism evidence="12 13">
    <name type="scientific">Daphnia pulex</name>
    <name type="common">Water flea</name>
    <dbReference type="NCBI Taxonomy" id="6669"/>
    <lineage>
        <taxon>Eukaryota</taxon>
        <taxon>Metazoa</taxon>
        <taxon>Ecdysozoa</taxon>
        <taxon>Arthropoda</taxon>
        <taxon>Crustacea</taxon>
        <taxon>Branchiopoda</taxon>
        <taxon>Diplostraca</taxon>
        <taxon>Cladocera</taxon>
        <taxon>Anomopoda</taxon>
        <taxon>Daphniidae</taxon>
        <taxon>Daphnia</taxon>
    </lineage>
</organism>
<dbReference type="Gene3D" id="3.40.50.300">
    <property type="entry name" value="P-loop containing nucleotide triphosphate hydrolases"/>
    <property type="match status" value="1"/>
</dbReference>
<keyword evidence="3" id="KW-0813">Transport</keyword>
<dbReference type="InterPro" id="IPR003439">
    <property type="entry name" value="ABC_transporter-like_ATP-bd"/>
</dbReference>
<comment type="subcellular location">
    <subcellularLocation>
        <location evidence="1">Membrane</location>
        <topology evidence="1">Multi-pass membrane protein</topology>
    </subcellularLocation>
</comment>
<feature type="transmembrane region" description="Helical" evidence="10">
    <location>
        <begin position="474"/>
        <end position="497"/>
    </location>
</feature>
<feature type="transmembrane region" description="Helical" evidence="10">
    <location>
        <begin position="503"/>
        <end position="522"/>
    </location>
</feature>
<evidence type="ECO:0000256" key="7">
    <source>
        <dbReference type="ARBA" id="ARBA00022989"/>
    </source>
</evidence>
<dbReference type="Pfam" id="PF00005">
    <property type="entry name" value="ABC_tran"/>
    <property type="match status" value="1"/>
</dbReference>
<dbReference type="PROSITE" id="PS00211">
    <property type="entry name" value="ABC_TRANSPORTER_1"/>
    <property type="match status" value="1"/>
</dbReference>
<dbReference type="SUPFAM" id="SSF52540">
    <property type="entry name" value="P-loop containing nucleoside triphosphate hydrolases"/>
    <property type="match status" value="1"/>
</dbReference>
<gene>
    <name evidence="12" type="ORF">DAPPUDRAFT_312949</name>
</gene>
<dbReference type="InterPro" id="IPR027417">
    <property type="entry name" value="P-loop_NTPase"/>
</dbReference>
<evidence type="ECO:0000256" key="5">
    <source>
        <dbReference type="ARBA" id="ARBA00022741"/>
    </source>
</evidence>
<dbReference type="Pfam" id="PF01061">
    <property type="entry name" value="ABC2_membrane"/>
    <property type="match status" value="1"/>
</dbReference>
<evidence type="ECO:0000256" key="1">
    <source>
        <dbReference type="ARBA" id="ARBA00004141"/>
    </source>
</evidence>
<keyword evidence="8 10" id="KW-0472">Membrane</keyword>
<name>E9G134_DAPPU</name>
<dbReference type="OrthoDB" id="9989122at2759"/>
<evidence type="ECO:0000256" key="9">
    <source>
        <dbReference type="SAM" id="MobiDB-lite"/>
    </source>
</evidence>
<dbReference type="InterPro" id="IPR003593">
    <property type="entry name" value="AAA+_ATPase"/>
</dbReference>
<dbReference type="PANTHER" id="PTHR48041">
    <property type="entry name" value="ABC TRANSPORTER G FAMILY MEMBER 28"/>
    <property type="match status" value="1"/>
</dbReference>
<accession>E9G134</accession>
<sequence>MSLSQQETINLKVPHELQASTSLDFSFRDVSYTVGKGKNVKTILHKMSGAFKSGQLTAILGPSGAGKTSLMNILAGLKTSGIDGHVEVNGETRELKTFRKQSVYITQQDHLLQDLTVYEYMMSAAHLKLGNQFSDKEKKSETKLVMKTLGLINSKHTRISCLSGGECKRLSIGVELFNNPSILFLDEPTSGLDSSSSMQCVTLLREIARSGRTVVATIHQPSSRLLDHFDQLYIVASGSCIYQGPVESLVPYLKTVNLNCPSYHNPADFVMDVASGEYGDVLHQLRSIVKNGRLIYNQDSPSGSLALPSSEVDELKEDLKRDNDKKKPNKKNRPVYAVPFHTQVSVLLNRTWRTIWREKMLTKVRFLTHVIFAVFFGLMFGSVGNDAALILNNAGMLFFNLMFIVFTAAMPTVVTFPLERKVLAREHLNNWYSLKAYYLAKTLADIPFQILFPTVYLVIIYIMTKQPLSMERFIMFLLIVIGISLVGQGIGLFFGAGFDIQEAVFLAPTMAIPLLIFAGFFIKLSAVPPYLNWITYVSFFRYGFEGSMLAIYYGRPPVDCFQPYCYFRSPSKLLEQFDMSQSSYLLCIAGLLFYFVALRFAGYFLLRFKLKSMR</sequence>
<evidence type="ECO:0000313" key="13">
    <source>
        <dbReference type="Proteomes" id="UP000000305"/>
    </source>
</evidence>
<evidence type="ECO:0000256" key="8">
    <source>
        <dbReference type="ARBA" id="ARBA00023136"/>
    </source>
</evidence>
<dbReference type="PhylomeDB" id="E9G134"/>
<keyword evidence="4 10" id="KW-0812">Transmembrane</keyword>
<evidence type="ECO:0000256" key="6">
    <source>
        <dbReference type="ARBA" id="ARBA00022840"/>
    </source>
</evidence>
<dbReference type="Proteomes" id="UP000000305">
    <property type="component" value="Unassembled WGS sequence"/>
</dbReference>
<dbReference type="GO" id="GO:0140359">
    <property type="term" value="F:ABC-type transporter activity"/>
    <property type="evidence" value="ECO:0007669"/>
    <property type="project" value="InterPro"/>
</dbReference>
<dbReference type="GO" id="GO:0016887">
    <property type="term" value="F:ATP hydrolysis activity"/>
    <property type="evidence" value="ECO:0007669"/>
    <property type="project" value="InterPro"/>
</dbReference>
<evidence type="ECO:0000256" key="10">
    <source>
        <dbReference type="SAM" id="Phobius"/>
    </source>
</evidence>
<feature type="transmembrane region" description="Helical" evidence="10">
    <location>
        <begin position="583"/>
        <end position="606"/>
    </location>
</feature>
<evidence type="ECO:0000256" key="2">
    <source>
        <dbReference type="ARBA" id="ARBA00005814"/>
    </source>
</evidence>
<comment type="similarity">
    <text evidence="2">Belongs to the ABC transporter superfamily. ABCG family. Eye pigment precursor importer (TC 3.A.1.204) subfamily.</text>
</comment>
<feature type="transmembrane region" description="Helical" evidence="10">
    <location>
        <begin position="366"/>
        <end position="385"/>
    </location>
</feature>
<evidence type="ECO:0000313" key="12">
    <source>
        <dbReference type="EMBL" id="EFX86707.1"/>
    </source>
</evidence>
<dbReference type="HOGENOM" id="CLU_000604_57_6_1"/>
<dbReference type="GO" id="GO:0042626">
    <property type="term" value="F:ATPase-coupled transmembrane transporter activity"/>
    <property type="evidence" value="ECO:0000318"/>
    <property type="project" value="GO_Central"/>
</dbReference>
<feature type="region of interest" description="Disordered" evidence="9">
    <location>
        <begin position="305"/>
        <end position="333"/>
    </location>
</feature>
<dbReference type="PANTHER" id="PTHR48041:SF78">
    <property type="entry name" value="ABC TRANSPORTER EXPRESSED IN TRACHEA, ISOFORM A"/>
    <property type="match status" value="1"/>
</dbReference>
<dbReference type="InterPro" id="IPR050352">
    <property type="entry name" value="ABCG_transporters"/>
</dbReference>
<feature type="domain" description="ABC transporter" evidence="11">
    <location>
        <begin position="25"/>
        <end position="262"/>
    </location>
</feature>
<feature type="transmembrane region" description="Helical" evidence="10">
    <location>
        <begin position="534"/>
        <end position="554"/>
    </location>
</feature>
<dbReference type="InterPro" id="IPR043926">
    <property type="entry name" value="ABCG_dom"/>
</dbReference>
<keyword evidence="5" id="KW-0547">Nucleotide-binding</keyword>
<dbReference type="OMA" id="GRFNQQN"/>
<dbReference type="InParanoid" id="E9G134"/>
<feature type="transmembrane region" description="Helical" evidence="10">
    <location>
        <begin position="438"/>
        <end position="462"/>
    </location>
</feature>
<dbReference type="GO" id="GO:0055085">
    <property type="term" value="P:transmembrane transport"/>
    <property type="evidence" value="ECO:0000318"/>
    <property type="project" value="GO_Central"/>
</dbReference>
<evidence type="ECO:0000256" key="4">
    <source>
        <dbReference type="ARBA" id="ARBA00022692"/>
    </source>
</evidence>
<dbReference type="KEGG" id="dpx:DAPPUDRAFT_312949"/>
<dbReference type="FunFam" id="3.40.50.300:FF:000891">
    <property type="entry name" value="ATP-binding cassette sub-family G member"/>
    <property type="match status" value="1"/>
</dbReference>
<dbReference type="CDD" id="cd03213">
    <property type="entry name" value="ABCG_EPDR"/>
    <property type="match status" value="1"/>
</dbReference>
<dbReference type="Pfam" id="PF19055">
    <property type="entry name" value="ABC2_membrane_7"/>
    <property type="match status" value="1"/>
</dbReference>
<dbReference type="GO" id="GO:0005524">
    <property type="term" value="F:ATP binding"/>
    <property type="evidence" value="ECO:0007669"/>
    <property type="project" value="UniProtKB-KW"/>
</dbReference>
<evidence type="ECO:0000256" key="3">
    <source>
        <dbReference type="ARBA" id="ARBA00022448"/>
    </source>
</evidence>
<dbReference type="InterPro" id="IPR013525">
    <property type="entry name" value="ABC2_TM"/>
</dbReference>
<evidence type="ECO:0000259" key="11">
    <source>
        <dbReference type="PROSITE" id="PS50893"/>
    </source>
</evidence>